<accession>A0A4S8LPE6</accession>
<reference evidence="2 3" key="1">
    <citation type="journal article" date="2019" name="Nat. Ecol. Evol.">
        <title>Megaphylogeny resolves global patterns of mushroom evolution.</title>
        <authorList>
            <person name="Varga T."/>
            <person name="Krizsan K."/>
            <person name="Foldi C."/>
            <person name="Dima B."/>
            <person name="Sanchez-Garcia M."/>
            <person name="Sanchez-Ramirez S."/>
            <person name="Szollosi G.J."/>
            <person name="Szarkandi J.G."/>
            <person name="Papp V."/>
            <person name="Albert L."/>
            <person name="Andreopoulos W."/>
            <person name="Angelini C."/>
            <person name="Antonin V."/>
            <person name="Barry K.W."/>
            <person name="Bougher N.L."/>
            <person name="Buchanan P."/>
            <person name="Buyck B."/>
            <person name="Bense V."/>
            <person name="Catcheside P."/>
            <person name="Chovatia M."/>
            <person name="Cooper J."/>
            <person name="Damon W."/>
            <person name="Desjardin D."/>
            <person name="Finy P."/>
            <person name="Geml J."/>
            <person name="Haridas S."/>
            <person name="Hughes K."/>
            <person name="Justo A."/>
            <person name="Karasinski D."/>
            <person name="Kautmanova I."/>
            <person name="Kiss B."/>
            <person name="Kocsube S."/>
            <person name="Kotiranta H."/>
            <person name="LaButti K.M."/>
            <person name="Lechner B.E."/>
            <person name="Liimatainen K."/>
            <person name="Lipzen A."/>
            <person name="Lukacs Z."/>
            <person name="Mihaltcheva S."/>
            <person name="Morgado L.N."/>
            <person name="Niskanen T."/>
            <person name="Noordeloos M.E."/>
            <person name="Ohm R.A."/>
            <person name="Ortiz-Santana B."/>
            <person name="Ovrebo C."/>
            <person name="Racz N."/>
            <person name="Riley R."/>
            <person name="Savchenko A."/>
            <person name="Shiryaev A."/>
            <person name="Soop K."/>
            <person name="Spirin V."/>
            <person name="Szebenyi C."/>
            <person name="Tomsovsky M."/>
            <person name="Tulloss R.E."/>
            <person name="Uehling J."/>
            <person name="Grigoriev I.V."/>
            <person name="Vagvolgyi C."/>
            <person name="Papp T."/>
            <person name="Martin F.M."/>
            <person name="Miettinen O."/>
            <person name="Hibbett D.S."/>
            <person name="Nagy L.G."/>
        </authorList>
    </citation>
    <scope>NUCLEOTIDE SEQUENCE [LARGE SCALE GENOMIC DNA]</scope>
    <source>
        <strain evidence="2 3">CBS 962.96</strain>
    </source>
</reference>
<evidence type="ECO:0000256" key="1">
    <source>
        <dbReference type="SAM" id="Phobius"/>
    </source>
</evidence>
<protein>
    <submittedName>
        <fullName evidence="2">Uncharacterized protein</fullName>
    </submittedName>
</protein>
<dbReference type="AlphaFoldDB" id="A0A4S8LPE6"/>
<keyword evidence="1" id="KW-0472">Membrane</keyword>
<name>A0A4S8LPE6_DENBC</name>
<keyword evidence="3" id="KW-1185">Reference proteome</keyword>
<dbReference type="EMBL" id="ML179311">
    <property type="protein sequence ID" value="THU91249.1"/>
    <property type="molecule type" value="Genomic_DNA"/>
</dbReference>
<feature type="transmembrane region" description="Helical" evidence="1">
    <location>
        <begin position="171"/>
        <end position="194"/>
    </location>
</feature>
<evidence type="ECO:0000313" key="2">
    <source>
        <dbReference type="EMBL" id="THU91249.1"/>
    </source>
</evidence>
<keyword evidence="1" id="KW-1133">Transmembrane helix</keyword>
<feature type="transmembrane region" description="Helical" evidence="1">
    <location>
        <begin position="93"/>
        <end position="117"/>
    </location>
</feature>
<keyword evidence="1" id="KW-0812">Transmembrane</keyword>
<feature type="transmembrane region" description="Helical" evidence="1">
    <location>
        <begin position="214"/>
        <end position="230"/>
    </location>
</feature>
<proteinExistence type="predicted"/>
<dbReference type="Proteomes" id="UP000297245">
    <property type="component" value="Unassembled WGS sequence"/>
</dbReference>
<organism evidence="2 3">
    <name type="scientific">Dendrothele bispora (strain CBS 962.96)</name>
    <dbReference type="NCBI Taxonomy" id="1314807"/>
    <lineage>
        <taxon>Eukaryota</taxon>
        <taxon>Fungi</taxon>
        <taxon>Dikarya</taxon>
        <taxon>Basidiomycota</taxon>
        <taxon>Agaricomycotina</taxon>
        <taxon>Agaricomycetes</taxon>
        <taxon>Agaricomycetidae</taxon>
        <taxon>Agaricales</taxon>
        <taxon>Agaricales incertae sedis</taxon>
        <taxon>Dendrothele</taxon>
    </lineage>
</organism>
<evidence type="ECO:0000313" key="3">
    <source>
        <dbReference type="Proteomes" id="UP000297245"/>
    </source>
</evidence>
<gene>
    <name evidence="2" type="ORF">K435DRAFT_801402</name>
</gene>
<dbReference type="OrthoDB" id="3019750at2759"/>
<sequence>MTPPFFMPHGIYCHRRKFIDTELKVRMVLMGLYLLAKCYKVWGAKKKIIAFPVLTSIINNGFSLLELLSGRTMNFMAAIKTGPSPLARSTAEIFLAVNFFINLVIPLMIGGSGRIWWIGHQVAKFLPTGNVNLTRRTIAVCLESGIMYPLALIPVLVFVCQKSPDFDVYVYAYIPILAQIVGIAPTFIIFLVHFQTTEPNPETKNDRKRNFRDFLLMTSISIYTFMIQTLRDKKKSLDSLICAITFARGLVAS</sequence>
<feature type="transmembrane region" description="Helical" evidence="1">
    <location>
        <begin position="137"/>
        <end position="159"/>
    </location>
</feature>